<gene>
    <name evidence="2" type="ORF">DM860_017681</name>
</gene>
<evidence type="ECO:0000313" key="3">
    <source>
        <dbReference type="Proteomes" id="UP000249390"/>
    </source>
</evidence>
<sequence>MLALLGCAVSHVSSRSPIRTYKKSGSLMEDLEKSMFSARSSAASTGCLNGGADTKPSSQDQQSAAAAANNKVMVVVNHSPEAEHALQWALTHTIQTHDVVVLLHVTRPCKQGGNSNSEHNNVRAGHDVLCKMESICQAMRPGVRVNCVLQQGKEKGSVIVEAAKQQGVSLLVLGQKRRSKLWRLRMAWSTRRAQSKLINHCIHNAACMAIAVRRKNRKHGGYLITTKSHKNFWLLA</sequence>
<dbReference type="InterPro" id="IPR006016">
    <property type="entry name" value="UspA"/>
</dbReference>
<dbReference type="PANTHER" id="PTHR47000:SF3">
    <property type="entry name" value="ADENINE NUCLEOTIDE ALPHA HYDROLASES-LIKE SUPERFAMILY PROTEIN"/>
    <property type="match status" value="1"/>
</dbReference>
<evidence type="ECO:0000259" key="1">
    <source>
        <dbReference type="Pfam" id="PF00582"/>
    </source>
</evidence>
<organism evidence="2 3">
    <name type="scientific">Cuscuta australis</name>
    <dbReference type="NCBI Taxonomy" id="267555"/>
    <lineage>
        <taxon>Eukaryota</taxon>
        <taxon>Viridiplantae</taxon>
        <taxon>Streptophyta</taxon>
        <taxon>Embryophyta</taxon>
        <taxon>Tracheophyta</taxon>
        <taxon>Spermatophyta</taxon>
        <taxon>Magnoliopsida</taxon>
        <taxon>eudicotyledons</taxon>
        <taxon>Gunneridae</taxon>
        <taxon>Pentapetalae</taxon>
        <taxon>asterids</taxon>
        <taxon>lamiids</taxon>
        <taxon>Solanales</taxon>
        <taxon>Convolvulaceae</taxon>
        <taxon>Cuscuteae</taxon>
        <taxon>Cuscuta</taxon>
        <taxon>Cuscuta subgen. Grammica</taxon>
        <taxon>Cuscuta sect. Cleistogrammica</taxon>
    </lineage>
</organism>
<comment type="caution">
    <text evidence="2">The sequence shown here is derived from an EMBL/GenBank/DDBJ whole genome shotgun (WGS) entry which is preliminary data.</text>
</comment>
<dbReference type="Gene3D" id="3.40.50.620">
    <property type="entry name" value="HUPs"/>
    <property type="match status" value="1"/>
</dbReference>
<proteinExistence type="predicted"/>
<reference evidence="2 3" key="1">
    <citation type="submission" date="2018-06" db="EMBL/GenBank/DDBJ databases">
        <title>The Genome of Cuscuta australis (Dodder) Provides Insight into the Evolution of Plant Parasitism.</title>
        <authorList>
            <person name="Liu H."/>
        </authorList>
    </citation>
    <scope>NUCLEOTIDE SEQUENCE [LARGE SCALE GENOMIC DNA]</scope>
    <source>
        <strain evidence="3">cv. Yunnan</strain>
        <tissue evidence="2">Vines</tissue>
    </source>
</reference>
<keyword evidence="3" id="KW-1185">Reference proteome</keyword>
<protein>
    <recommendedName>
        <fullName evidence="1">UspA domain-containing protein</fullName>
    </recommendedName>
</protein>
<name>A0A328D5J5_9ASTE</name>
<dbReference type="EMBL" id="NQVE01000190">
    <property type="protein sequence ID" value="RAL41132.1"/>
    <property type="molecule type" value="Genomic_DNA"/>
</dbReference>
<dbReference type="InterPro" id="IPR014729">
    <property type="entry name" value="Rossmann-like_a/b/a_fold"/>
</dbReference>
<dbReference type="SUPFAM" id="SSF52402">
    <property type="entry name" value="Adenine nucleotide alpha hydrolases-like"/>
    <property type="match status" value="1"/>
</dbReference>
<evidence type="ECO:0000313" key="2">
    <source>
        <dbReference type="EMBL" id="RAL41132.1"/>
    </source>
</evidence>
<dbReference type="CDD" id="cd23659">
    <property type="entry name" value="USP_At3g01520-like"/>
    <property type="match status" value="1"/>
</dbReference>
<accession>A0A328D5J5</accession>
<dbReference type="AlphaFoldDB" id="A0A328D5J5"/>
<dbReference type="PANTHER" id="PTHR47000">
    <property type="entry name" value="ADENINE NUCLEOTIDE ALPHA HYDROLASES-LIKE SUPERFAMILY PROTEIN"/>
    <property type="match status" value="1"/>
</dbReference>
<dbReference type="Pfam" id="PF00582">
    <property type="entry name" value="Usp"/>
    <property type="match status" value="1"/>
</dbReference>
<dbReference type="Proteomes" id="UP000249390">
    <property type="component" value="Unassembled WGS sequence"/>
</dbReference>
<feature type="domain" description="UspA" evidence="1">
    <location>
        <begin position="70"/>
        <end position="185"/>
    </location>
</feature>